<dbReference type="InterPro" id="IPR001584">
    <property type="entry name" value="Integrase_cat-core"/>
</dbReference>
<keyword evidence="1" id="KW-0815">Transposition</keyword>
<protein>
    <submittedName>
        <fullName evidence="5">Mobile element protein</fullName>
    </submittedName>
</protein>
<dbReference type="GO" id="GO:0032196">
    <property type="term" value="P:transposition"/>
    <property type="evidence" value="ECO:0007669"/>
    <property type="project" value="UniProtKB-KW"/>
</dbReference>
<dbReference type="PROSITE" id="PS50994">
    <property type="entry name" value="INTEGRASE"/>
    <property type="match status" value="1"/>
</dbReference>
<dbReference type="GO" id="GO:0006310">
    <property type="term" value="P:DNA recombination"/>
    <property type="evidence" value="ECO:0007669"/>
    <property type="project" value="UniProtKB-KW"/>
</dbReference>
<organism evidence="5">
    <name type="scientific">uncultured Coleofasciculus sp</name>
    <dbReference type="NCBI Taxonomy" id="1267456"/>
    <lineage>
        <taxon>Bacteria</taxon>
        <taxon>Bacillati</taxon>
        <taxon>Cyanobacteriota</taxon>
        <taxon>Cyanophyceae</taxon>
        <taxon>Coleofasciculales</taxon>
        <taxon>Coleofasciculaceae</taxon>
        <taxon>Coleofasciculus</taxon>
        <taxon>environmental samples</taxon>
    </lineage>
</organism>
<dbReference type="PANTHER" id="PTHR35528:SF3">
    <property type="entry name" value="BLL1675 PROTEIN"/>
    <property type="match status" value="1"/>
</dbReference>
<name>A0A6J4HV72_9CYAN</name>
<dbReference type="GO" id="GO:0003677">
    <property type="term" value="F:DNA binding"/>
    <property type="evidence" value="ECO:0007669"/>
    <property type="project" value="UniProtKB-KW"/>
</dbReference>
<proteinExistence type="predicted"/>
<evidence type="ECO:0000256" key="2">
    <source>
        <dbReference type="ARBA" id="ARBA00023125"/>
    </source>
</evidence>
<dbReference type="Pfam" id="PF13610">
    <property type="entry name" value="DDE_Tnp_IS240"/>
    <property type="match status" value="1"/>
</dbReference>
<keyword evidence="2" id="KW-0238">DNA-binding</keyword>
<accession>A0A6J4HV72</accession>
<feature type="non-terminal residue" evidence="5">
    <location>
        <position position="191"/>
    </location>
</feature>
<reference evidence="5" key="1">
    <citation type="submission" date="2020-02" db="EMBL/GenBank/DDBJ databases">
        <authorList>
            <person name="Meier V. D."/>
        </authorList>
    </citation>
    <scope>NUCLEOTIDE SEQUENCE</scope>
    <source>
        <strain evidence="5">AVDCRST_MAG92</strain>
    </source>
</reference>
<keyword evidence="3" id="KW-0233">DNA recombination</keyword>
<dbReference type="InterPro" id="IPR032874">
    <property type="entry name" value="DDE_dom"/>
</dbReference>
<evidence type="ECO:0000259" key="4">
    <source>
        <dbReference type="PROSITE" id="PS50994"/>
    </source>
</evidence>
<dbReference type="NCBIfam" id="NF033587">
    <property type="entry name" value="transpos_IS6"/>
    <property type="match status" value="1"/>
</dbReference>
<evidence type="ECO:0000256" key="3">
    <source>
        <dbReference type="ARBA" id="ARBA00023172"/>
    </source>
</evidence>
<feature type="domain" description="Integrase catalytic" evidence="4">
    <location>
        <begin position="75"/>
        <end position="191"/>
    </location>
</feature>
<evidence type="ECO:0000313" key="5">
    <source>
        <dbReference type="EMBL" id="CAA9234653.1"/>
    </source>
</evidence>
<dbReference type="AlphaFoldDB" id="A0A6J4HV72"/>
<dbReference type="InterPro" id="IPR052183">
    <property type="entry name" value="IS_Transposase"/>
</dbReference>
<evidence type="ECO:0000256" key="1">
    <source>
        <dbReference type="ARBA" id="ARBA00022578"/>
    </source>
</evidence>
<gene>
    <name evidence="5" type="ORF">AVDCRST_MAG92-1197</name>
</gene>
<dbReference type="EMBL" id="CADCTM010000166">
    <property type="protein sequence ID" value="CAA9234653.1"/>
    <property type="molecule type" value="Genomic_DNA"/>
</dbReference>
<sequence length="191" mass="22715">MCLWNLSFMPKSHLFKRRHFVPTIIIRCVRWYCRYSLSYRDVEELSAERGLSVDHSTVFRWVQAYAPQLDKRCRRHLSPPTDSWRVDEVYIKVKGQWKYLYRAVDSQGNTLDFLLRAKRDATAAERFLLKTLNASHTQCPRVINVDKNAAYPPAVDELKADEQLPETTQLRQVKYLNNRIEQDHRFIKQLT</sequence>
<dbReference type="GO" id="GO:0015074">
    <property type="term" value="P:DNA integration"/>
    <property type="evidence" value="ECO:0007669"/>
    <property type="project" value="InterPro"/>
</dbReference>
<dbReference type="PANTHER" id="PTHR35528">
    <property type="entry name" value="BLL1675 PROTEIN"/>
    <property type="match status" value="1"/>
</dbReference>
<dbReference type="InterPro" id="IPR047930">
    <property type="entry name" value="Transpos_IS6"/>
</dbReference>